<comment type="caution">
    <text evidence="1">The sequence shown here is derived from an EMBL/GenBank/DDBJ whole genome shotgun (WGS) entry which is preliminary data.</text>
</comment>
<reference evidence="1" key="1">
    <citation type="submission" date="2023-06" db="EMBL/GenBank/DDBJ databases">
        <authorList>
            <person name="Kurt Z."/>
        </authorList>
    </citation>
    <scope>NUCLEOTIDE SEQUENCE</scope>
</reference>
<dbReference type="AlphaFoldDB" id="A0AA86U7W9"/>
<evidence type="ECO:0000313" key="1">
    <source>
        <dbReference type="EMBL" id="CAI9941127.1"/>
    </source>
</evidence>
<proteinExistence type="predicted"/>
<dbReference type="EMBL" id="CATOUU010000687">
    <property type="protein sequence ID" value="CAI9941127.1"/>
    <property type="molecule type" value="Genomic_DNA"/>
</dbReference>
<protein>
    <submittedName>
        <fullName evidence="2">Hypothetical_protein</fullName>
    </submittedName>
</protein>
<name>A0AA86U7W9_9EUKA</name>
<evidence type="ECO:0000313" key="2">
    <source>
        <dbReference type="EMBL" id="CAL6016023.1"/>
    </source>
</evidence>
<accession>A0AA86U7W9</accession>
<keyword evidence="3" id="KW-1185">Reference proteome</keyword>
<dbReference type="EMBL" id="CAXDID020000075">
    <property type="protein sequence ID" value="CAL6016023.1"/>
    <property type="molecule type" value="Genomic_DNA"/>
</dbReference>
<sequence>MTKARYASSLESRYQNISSELPVKQSLCIKLPVLAQISLKVQKLSVDCGSRTRRKSAIQKREDILYSCLSSRVISMNLALSGKFPAEFLIASNAHLILIIVCLTLNKSTKSPSTVQTA</sequence>
<gene>
    <name evidence="2" type="ORF">HINF_LOCUS25308</name>
    <name evidence="1" type="ORF">HINF_LOCUS28772</name>
</gene>
<reference evidence="2 3" key="2">
    <citation type="submission" date="2024-07" db="EMBL/GenBank/DDBJ databases">
        <authorList>
            <person name="Akdeniz Z."/>
        </authorList>
    </citation>
    <scope>NUCLEOTIDE SEQUENCE [LARGE SCALE GENOMIC DNA]</scope>
</reference>
<dbReference type="Proteomes" id="UP001642409">
    <property type="component" value="Unassembled WGS sequence"/>
</dbReference>
<evidence type="ECO:0000313" key="3">
    <source>
        <dbReference type="Proteomes" id="UP001642409"/>
    </source>
</evidence>
<organism evidence="1">
    <name type="scientific">Hexamita inflata</name>
    <dbReference type="NCBI Taxonomy" id="28002"/>
    <lineage>
        <taxon>Eukaryota</taxon>
        <taxon>Metamonada</taxon>
        <taxon>Diplomonadida</taxon>
        <taxon>Hexamitidae</taxon>
        <taxon>Hexamitinae</taxon>
        <taxon>Hexamita</taxon>
    </lineage>
</organism>